<feature type="transmembrane region" description="Helical" evidence="8">
    <location>
        <begin position="246"/>
        <end position="266"/>
    </location>
</feature>
<feature type="domain" description="ABC transmembrane type-1" evidence="9">
    <location>
        <begin position="353"/>
        <end position="547"/>
    </location>
</feature>
<proteinExistence type="inferred from homology"/>
<keyword evidence="5 8" id="KW-0812">Transmembrane</keyword>
<feature type="domain" description="ABC transmembrane type-1" evidence="9">
    <location>
        <begin position="59"/>
        <end position="267"/>
    </location>
</feature>
<feature type="transmembrane region" description="Helical" evidence="8">
    <location>
        <begin position="397"/>
        <end position="416"/>
    </location>
</feature>
<feature type="transmembrane region" description="Helical" evidence="8">
    <location>
        <begin position="353"/>
        <end position="377"/>
    </location>
</feature>
<reference evidence="10 11" key="1">
    <citation type="submission" date="2014-09" db="EMBL/GenBank/DDBJ databases">
        <title>Isolation and characterization of Aurantimonas altamirensis ON-56566 from clinical sample following a dog bite.</title>
        <authorList>
            <person name="Eshaghi A."/>
            <person name="Li A."/>
            <person name="Shahinas D."/>
            <person name="Bahn P."/>
            <person name="Kus J.V."/>
            <person name="Patel S.N."/>
        </authorList>
    </citation>
    <scope>NUCLEOTIDE SEQUENCE [LARGE SCALE GENOMIC DNA]</scope>
    <source>
        <strain evidence="10 11">ON-56566</strain>
    </source>
</reference>
<evidence type="ECO:0000256" key="7">
    <source>
        <dbReference type="ARBA" id="ARBA00023136"/>
    </source>
</evidence>
<evidence type="ECO:0000256" key="6">
    <source>
        <dbReference type="ARBA" id="ARBA00022989"/>
    </source>
</evidence>
<dbReference type="PROSITE" id="PS50928">
    <property type="entry name" value="ABC_TM1"/>
    <property type="match status" value="2"/>
</dbReference>
<keyword evidence="3" id="KW-1003">Cell membrane</keyword>
<dbReference type="Proteomes" id="UP000030826">
    <property type="component" value="Unassembled WGS sequence"/>
</dbReference>
<dbReference type="InterPro" id="IPR035906">
    <property type="entry name" value="MetI-like_sf"/>
</dbReference>
<evidence type="ECO:0000256" key="3">
    <source>
        <dbReference type="ARBA" id="ARBA00022475"/>
    </source>
</evidence>
<sequence length="563" mass="58686">MPALPANRLEPRWLTGFVTGAILFLCALPLLRLGATGIRSAGSGGLAALAADPALWPAFRNTLTTSAGGMAISVLLGGLFALALTLCDLRFKRTLGILFMLPMMIPPQVTALAWIGMSGPSSALLKAIGMAPPLGSPQPLYSVGGIALLYGVQHAPLVYLTLRASLLALPRDAIEAARLSGASKGRVLRDIVLPLATPGLVAGAAIAFVSGIGNFGIPAILGLPAGIATLPTLIYSRLTAFGAGTFGDIAMIAALIAVIAFAGLWVQERALAGRDYRTIGQSGASATFRLGGWGFALQILLWLLVALMLFAPFASLVAGSLAPAYGVRLTPDTATLDAYREVLFRQSATRRAFANSFLLAAGAACALGIVALLTAYLLTRRRGPLARILAMLTEVPYALPGIVISVAFVLLFAAPVPFLGVSLYGTLWIILLAYLSSFLAVALKPVDSAFRQMDPVLEEAARISGAGFGRRMRDILLPLVAPSAAAGAVLVFLFACNELTVSALLWSAGTQTIGVVIYNLDDSGSFNLAAALSVLVVLVVTALMLLLDLCGRWLPRGTVPWQN</sequence>
<organism evidence="10 11">
    <name type="scientific">Aureimonas altamirensis</name>
    <dbReference type="NCBI Taxonomy" id="370622"/>
    <lineage>
        <taxon>Bacteria</taxon>
        <taxon>Pseudomonadati</taxon>
        <taxon>Pseudomonadota</taxon>
        <taxon>Alphaproteobacteria</taxon>
        <taxon>Hyphomicrobiales</taxon>
        <taxon>Aurantimonadaceae</taxon>
        <taxon>Aureimonas</taxon>
    </lineage>
</organism>
<evidence type="ECO:0000256" key="2">
    <source>
        <dbReference type="ARBA" id="ARBA00022448"/>
    </source>
</evidence>
<evidence type="ECO:0000259" key="9">
    <source>
        <dbReference type="PROSITE" id="PS50928"/>
    </source>
</evidence>
<accession>A0A0B1Q554</accession>
<feature type="transmembrane region" description="Helical" evidence="8">
    <location>
        <begin position="503"/>
        <end position="520"/>
    </location>
</feature>
<dbReference type="Gene3D" id="1.10.3720.10">
    <property type="entry name" value="MetI-like"/>
    <property type="match status" value="2"/>
</dbReference>
<dbReference type="InterPro" id="IPR000515">
    <property type="entry name" value="MetI-like"/>
</dbReference>
<comment type="similarity">
    <text evidence="8">Belongs to the binding-protein-dependent transport system permease family.</text>
</comment>
<dbReference type="GO" id="GO:0055085">
    <property type="term" value="P:transmembrane transport"/>
    <property type="evidence" value="ECO:0007669"/>
    <property type="project" value="InterPro"/>
</dbReference>
<dbReference type="PANTHER" id="PTHR43357:SF3">
    <property type="entry name" value="FE(3+)-TRANSPORT SYSTEM PERMEASE PROTEIN FBPB 2"/>
    <property type="match status" value="1"/>
</dbReference>
<dbReference type="AlphaFoldDB" id="A0A0B1Q554"/>
<feature type="transmembrane region" description="Helical" evidence="8">
    <location>
        <begin position="423"/>
        <end position="443"/>
    </location>
</feature>
<keyword evidence="2 8" id="KW-0813">Transport</keyword>
<evidence type="ECO:0000256" key="1">
    <source>
        <dbReference type="ARBA" id="ARBA00004429"/>
    </source>
</evidence>
<feature type="transmembrane region" description="Helical" evidence="8">
    <location>
        <begin position="295"/>
        <end position="318"/>
    </location>
</feature>
<dbReference type="RefSeq" id="WP_039189208.1">
    <property type="nucleotide sequence ID" value="NZ_JRFJ01000001.1"/>
</dbReference>
<evidence type="ECO:0000256" key="5">
    <source>
        <dbReference type="ARBA" id="ARBA00022692"/>
    </source>
</evidence>
<comment type="caution">
    <text evidence="10">The sequence shown here is derived from an EMBL/GenBank/DDBJ whole genome shotgun (WGS) entry which is preliminary data.</text>
</comment>
<dbReference type="SUPFAM" id="SSF161098">
    <property type="entry name" value="MetI-like"/>
    <property type="match status" value="2"/>
</dbReference>
<keyword evidence="7 8" id="KW-0472">Membrane</keyword>
<evidence type="ECO:0000256" key="8">
    <source>
        <dbReference type="RuleBase" id="RU363032"/>
    </source>
</evidence>
<feature type="transmembrane region" description="Helical" evidence="8">
    <location>
        <begin position="526"/>
        <end position="547"/>
    </location>
</feature>
<feature type="transmembrane region" description="Helical" evidence="8">
    <location>
        <begin position="65"/>
        <end position="87"/>
    </location>
</feature>
<feature type="transmembrane region" description="Helical" evidence="8">
    <location>
        <begin position="12"/>
        <end position="31"/>
    </location>
</feature>
<dbReference type="CDD" id="cd06261">
    <property type="entry name" value="TM_PBP2"/>
    <property type="match status" value="2"/>
</dbReference>
<gene>
    <name evidence="10" type="ORF">LA66_05065</name>
</gene>
<keyword evidence="4" id="KW-0997">Cell inner membrane</keyword>
<feature type="transmembrane region" description="Helical" evidence="8">
    <location>
        <begin position="140"/>
        <end position="162"/>
    </location>
</feature>
<evidence type="ECO:0000313" key="11">
    <source>
        <dbReference type="Proteomes" id="UP000030826"/>
    </source>
</evidence>
<name>A0A0B1Q554_9HYPH</name>
<feature type="transmembrane region" description="Helical" evidence="8">
    <location>
        <begin position="191"/>
        <end position="209"/>
    </location>
</feature>
<protein>
    <submittedName>
        <fullName evidence="10">ABC transporter permease</fullName>
    </submittedName>
</protein>
<dbReference type="GO" id="GO:0005886">
    <property type="term" value="C:plasma membrane"/>
    <property type="evidence" value="ECO:0007669"/>
    <property type="project" value="UniProtKB-SubCell"/>
</dbReference>
<dbReference type="STRING" id="370622.LA66_05065"/>
<dbReference type="OrthoDB" id="27542at2"/>
<dbReference type="EMBL" id="JRFJ01000001">
    <property type="protein sequence ID" value="KHJ55988.1"/>
    <property type="molecule type" value="Genomic_DNA"/>
</dbReference>
<dbReference type="Pfam" id="PF00528">
    <property type="entry name" value="BPD_transp_1"/>
    <property type="match status" value="2"/>
</dbReference>
<feature type="transmembrane region" description="Helical" evidence="8">
    <location>
        <begin position="94"/>
        <end position="115"/>
    </location>
</feature>
<comment type="subcellular location">
    <subcellularLocation>
        <location evidence="1">Cell inner membrane</location>
        <topology evidence="1">Multi-pass membrane protein</topology>
    </subcellularLocation>
    <subcellularLocation>
        <location evidence="8">Cell membrane</location>
        <topology evidence="8">Multi-pass membrane protein</topology>
    </subcellularLocation>
</comment>
<keyword evidence="6 8" id="KW-1133">Transmembrane helix</keyword>
<evidence type="ECO:0000313" key="10">
    <source>
        <dbReference type="EMBL" id="KHJ55988.1"/>
    </source>
</evidence>
<dbReference type="PANTHER" id="PTHR43357">
    <property type="entry name" value="INNER MEMBRANE ABC TRANSPORTER PERMEASE PROTEIN YDCV"/>
    <property type="match status" value="1"/>
</dbReference>
<feature type="transmembrane region" description="Helical" evidence="8">
    <location>
        <begin position="475"/>
        <end position="496"/>
    </location>
</feature>
<evidence type="ECO:0000256" key="4">
    <source>
        <dbReference type="ARBA" id="ARBA00022519"/>
    </source>
</evidence>